<accession>A0A0D2BTI0</accession>
<protein>
    <submittedName>
        <fullName evidence="2">Uncharacterized protein</fullName>
    </submittedName>
</protein>
<dbReference type="GeneID" id="27334391"/>
<dbReference type="Proteomes" id="UP000053328">
    <property type="component" value="Unassembled WGS sequence"/>
</dbReference>
<feature type="compositionally biased region" description="Low complexity" evidence="1">
    <location>
        <begin position="288"/>
        <end position="303"/>
    </location>
</feature>
<dbReference type="RefSeq" id="XP_016234740.1">
    <property type="nucleotide sequence ID" value="XM_016381638.1"/>
</dbReference>
<evidence type="ECO:0000313" key="2">
    <source>
        <dbReference type="EMBL" id="KIW14524.1"/>
    </source>
</evidence>
<feature type="region of interest" description="Disordered" evidence="1">
    <location>
        <begin position="119"/>
        <end position="197"/>
    </location>
</feature>
<feature type="compositionally biased region" description="Acidic residues" evidence="1">
    <location>
        <begin position="91"/>
        <end position="101"/>
    </location>
</feature>
<name>A0A0D2BTI0_9EURO</name>
<feature type="region of interest" description="Disordered" evidence="1">
    <location>
        <begin position="285"/>
        <end position="338"/>
    </location>
</feature>
<feature type="region of interest" description="Disordered" evidence="1">
    <location>
        <begin position="67"/>
        <end position="105"/>
    </location>
</feature>
<proteinExistence type="predicted"/>
<evidence type="ECO:0000313" key="3">
    <source>
        <dbReference type="Proteomes" id="UP000053328"/>
    </source>
</evidence>
<feature type="compositionally biased region" description="Basic and acidic residues" evidence="1">
    <location>
        <begin position="225"/>
        <end position="237"/>
    </location>
</feature>
<reference evidence="2 3" key="1">
    <citation type="submission" date="2015-01" db="EMBL/GenBank/DDBJ databases">
        <title>The Genome Sequence of Exophiala spinifera CBS89968.</title>
        <authorList>
            <consortium name="The Broad Institute Genomics Platform"/>
            <person name="Cuomo C."/>
            <person name="de Hoog S."/>
            <person name="Gorbushina A."/>
            <person name="Stielow B."/>
            <person name="Teixiera M."/>
            <person name="Abouelleil A."/>
            <person name="Chapman S.B."/>
            <person name="Priest M."/>
            <person name="Young S.K."/>
            <person name="Wortman J."/>
            <person name="Nusbaum C."/>
            <person name="Birren B."/>
        </authorList>
    </citation>
    <scope>NUCLEOTIDE SEQUENCE [LARGE SCALE GENOMIC DNA]</scope>
    <source>
        <strain evidence="2 3">CBS 89968</strain>
    </source>
</reference>
<dbReference type="AlphaFoldDB" id="A0A0D2BTI0"/>
<dbReference type="EMBL" id="KN847496">
    <property type="protein sequence ID" value="KIW14524.1"/>
    <property type="molecule type" value="Genomic_DNA"/>
</dbReference>
<dbReference type="VEuPathDB" id="FungiDB:PV08_07308"/>
<gene>
    <name evidence="2" type="ORF">PV08_07308</name>
</gene>
<dbReference type="HOGENOM" id="CLU_528961_0_0_1"/>
<keyword evidence="3" id="KW-1185">Reference proteome</keyword>
<organism evidence="2 3">
    <name type="scientific">Exophiala spinifera</name>
    <dbReference type="NCBI Taxonomy" id="91928"/>
    <lineage>
        <taxon>Eukaryota</taxon>
        <taxon>Fungi</taxon>
        <taxon>Dikarya</taxon>
        <taxon>Ascomycota</taxon>
        <taxon>Pezizomycotina</taxon>
        <taxon>Eurotiomycetes</taxon>
        <taxon>Chaetothyriomycetidae</taxon>
        <taxon>Chaetothyriales</taxon>
        <taxon>Herpotrichiellaceae</taxon>
        <taxon>Exophiala</taxon>
    </lineage>
</organism>
<evidence type="ECO:0000256" key="1">
    <source>
        <dbReference type="SAM" id="MobiDB-lite"/>
    </source>
</evidence>
<sequence>MAGEPWLPTTNERFALSSSFTGESNCPVSNASDSRVSVAPVATADDAEKLPQFDQLNKQAGTSFYVNNWTPINHPSARCNKPHQPPPLSDTIEEEDDEDHDDASALSAFASHLREEILDSANRLNFKPRRKRKHSDSDTDTSPQKRRASPEKKRGSATAAAHIQETVSSAPKTLRAMKPVDNNRGTLADPSKVSTGNANASFNNLTLAASEMNQPNRGYVQNYDTDDKGKGKGKERAKGDDLLAALAELKAGKNATAKTTKPPKEKKGLPPFEEELVQLGYRKDPNVAAPAGSKSSGPSTGAKRPLDLKPPPRTTAAVTAGPSLPPLPARPDNFRPDNRVSTFFRTPDALGHIAAFARDTILSNIPRQAEYMQFYATLDYLPRNRQAPVSPLSNSLVFSDLFQGQRLPVVVGRVMKATTAHVSAASFPPGDGSVRDKAPVHVVLKLARLADVPASAFCADQKPEPGTMRGKKAKEDPVRAAVGHVAVQVVTVTEVTWEVIKAVCGFLPDYARNRA</sequence>
<feature type="region of interest" description="Disordered" evidence="1">
    <location>
        <begin position="209"/>
        <end position="237"/>
    </location>
</feature>